<evidence type="ECO:0008006" key="4">
    <source>
        <dbReference type="Google" id="ProtNLM"/>
    </source>
</evidence>
<proteinExistence type="predicted"/>
<evidence type="ECO:0000313" key="2">
    <source>
        <dbReference type="EMBL" id="KAK9837483.1"/>
    </source>
</evidence>
<dbReference type="Proteomes" id="UP001445335">
    <property type="component" value="Unassembled WGS sequence"/>
</dbReference>
<dbReference type="EMBL" id="JALJOU010000021">
    <property type="protein sequence ID" value="KAK9837483.1"/>
    <property type="molecule type" value="Genomic_DNA"/>
</dbReference>
<evidence type="ECO:0000313" key="3">
    <source>
        <dbReference type="Proteomes" id="UP001445335"/>
    </source>
</evidence>
<name>A0AAW1RVN8_9CHLO</name>
<comment type="caution">
    <text evidence="2">The sequence shown here is derived from an EMBL/GenBank/DDBJ whole genome shotgun (WGS) entry which is preliminary data.</text>
</comment>
<organism evidence="2 3">
    <name type="scientific">Elliptochloris bilobata</name>
    <dbReference type="NCBI Taxonomy" id="381761"/>
    <lineage>
        <taxon>Eukaryota</taxon>
        <taxon>Viridiplantae</taxon>
        <taxon>Chlorophyta</taxon>
        <taxon>core chlorophytes</taxon>
        <taxon>Trebouxiophyceae</taxon>
        <taxon>Trebouxiophyceae incertae sedis</taxon>
        <taxon>Elliptochloris clade</taxon>
        <taxon>Elliptochloris</taxon>
    </lineage>
</organism>
<accession>A0AAW1RVN8</accession>
<evidence type="ECO:0000256" key="1">
    <source>
        <dbReference type="SAM" id="MobiDB-lite"/>
    </source>
</evidence>
<gene>
    <name evidence="2" type="ORF">WJX81_005889</name>
</gene>
<protein>
    <recommendedName>
        <fullName evidence="4">Stress-response A/B barrel domain-containing protein</fullName>
    </recommendedName>
</protein>
<sequence>MSRCSCSVTTCSISARWCIDIRYGVKLDAAALLQDWVRDIGSKAGLGASNAQILSGAVGVPESRLELEVEFESLAELEQFWAAIPAEQHRAWSQRAQNLIIDGSPRWEVYRTVPVEAQAGLGDSSTPAATTPRPPGLAGGAPLWDARGQQSGAAPELLIQPAPAEAEPKIILDWKGDPMIINPNDNMPFF</sequence>
<reference evidence="2 3" key="1">
    <citation type="journal article" date="2024" name="Nat. Commun.">
        <title>Phylogenomics reveals the evolutionary origins of lichenization in chlorophyte algae.</title>
        <authorList>
            <person name="Puginier C."/>
            <person name="Libourel C."/>
            <person name="Otte J."/>
            <person name="Skaloud P."/>
            <person name="Haon M."/>
            <person name="Grisel S."/>
            <person name="Petersen M."/>
            <person name="Berrin J.G."/>
            <person name="Delaux P.M."/>
            <person name="Dal Grande F."/>
            <person name="Keller J."/>
        </authorList>
    </citation>
    <scope>NUCLEOTIDE SEQUENCE [LARGE SCALE GENOMIC DNA]</scope>
    <source>
        <strain evidence="2 3">SAG 245.80</strain>
    </source>
</reference>
<keyword evidence="3" id="KW-1185">Reference proteome</keyword>
<dbReference type="AlphaFoldDB" id="A0AAW1RVN8"/>
<feature type="region of interest" description="Disordered" evidence="1">
    <location>
        <begin position="120"/>
        <end position="152"/>
    </location>
</feature>